<proteinExistence type="predicted"/>
<dbReference type="AlphaFoldDB" id="A0A1E5W1K4"/>
<evidence type="ECO:0000256" key="1">
    <source>
        <dbReference type="SAM" id="MobiDB-lite"/>
    </source>
</evidence>
<reference evidence="3 4" key="1">
    <citation type="submission" date="2016-09" db="EMBL/GenBank/DDBJ databases">
        <title>The draft genome of Dichanthelium oligosanthes: A C3 panicoid grass species.</title>
        <authorList>
            <person name="Studer A.J."/>
            <person name="Schnable J.C."/>
            <person name="Brutnell T.P."/>
        </authorList>
    </citation>
    <scope>NUCLEOTIDE SEQUENCE [LARGE SCALE GENOMIC DNA]</scope>
    <source>
        <strain evidence="4">cv. Kellogg 1175</strain>
        <tissue evidence="3">Leaf</tissue>
    </source>
</reference>
<dbReference type="InterPro" id="IPR055357">
    <property type="entry name" value="LRR_At1g61320_AtMIF1"/>
</dbReference>
<dbReference type="SUPFAM" id="SSF52047">
    <property type="entry name" value="RNI-like"/>
    <property type="match status" value="1"/>
</dbReference>
<sequence length="431" mass="48710">NRAARAKRSGPASCPDDGQGAHGRSRSPRPASWSSQAFCRAASRLLPFASDAETETPSSNILKLRFYLSKRFALAVQRHLGDDAAGAGTGKVRALQFDLRTLAGRGLRCRDKMMRRHAGHLRRFLHHSPALFGLLTALELRNVWLGTAEAGALLRACGRLERLALRHCQVSLGVELVVDAPPRSALRELVLEMCFYGQVEVRSAPRLARLTCDMWATAVPARRVALANPAAPASKRFRLSKLLAEATDLRRLSLDFESEKVRHCVIWIRREPPEQLHAALAKLTALSVAGIFPHRDLMWLMFFLEAAPNLREFSVAVQKHFCHGKYYNERRKIRLWWKPSNFRHNHLEKLKIAGFETEDKYFTFVRSAMERATNLKIVILTDEEACGHCDFAHLSSSRVGSMYPRNEDEKDSVVKQLKDGFSSHVQILFLR</sequence>
<dbReference type="InterPro" id="IPR032675">
    <property type="entry name" value="LRR_dom_sf"/>
</dbReference>
<feature type="non-terminal residue" evidence="3">
    <location>
        <position position="1"/>
    </location>
</feature>
<comment type="caution">
    <text evidence="3">The sequence shown here is derived from an EMBL/GenBank/DDBJ whole genome shotgun (WGS) entry which is preliminary data.</text>
</comment>
<keyword evidence="4" id="KW-1185">Reference proteome</keyword>
<name>A0A1E5W1K4_9POAL</name>
<dbReference type="Pfam" id="PF23622">
    <property type="entry name" value="LRR_At1g61320_AtMIF1"/>
    <property type="match status" value="1"/>
</dbReference>
<accession>A0A1E5W1K4</accession>
<dbReference type="PANTHER" id="PTHR35545">
    <property type="entry name" value="F-BOX DOMAIN-CONTAINING PROTEIN"/>
    <property type="match status" value="1"/>
</dbReference>
<feature type="region of interest" description="Disordered" evidence="1">
    <location>
        <begin position="1"/>
        <end position="33"/>
    </location>
</feature>
<evidence type="ECO:0000313" key="4">
    <source>
        <dbReference type="Proteomes" id="UP000095767"/>
    </source>
</evidence>
<dbReference type="EMBL" id="LWDX02023817">
    <property type="protein sequence ID" value="OEL31287.1"/>
    <property type="molecule type" value="Genomic_DNA"/>
</dbReference>
<evidence type="ECO:0000259" key="2">
    <source>
        <dbReference type="Pfam" id="PF23622"/>
    </source>
</evidence>
<organism evidence="3 4">
    <name type="scientific">Dichanthelium oligosanthes</name>
    <dbReference type="NCBI Taxonomy" id="888268"/>
    <lineage>
        <taxon>Eukaryota</taxon>
        <taxon>Viridiplantae</taxon>
        <taxon>Streptophyta</taxon>
        <taxon>Embryophyta</taxon>
        <taxon>Tracheophyta</taxon>
        <taxon>Spermatophyta</taxon>
        <taxon>Magnoliopsida</taxon>
        <taxon>Liliopsida</taxon>
        <taxon>Poales</taxon>
        <taxon>Poaceae</taxon>
        <taxon>PACMAD clade</taxon>
        <taxon>Panicoideae</taxon>
        <taxon>Panicodae</taxon>
        <taxon>Paniceae</taxon>
        <taxon>Dichantheliinae</taxon>
        <taxon>Dichanthelium</taxon>
    </lineage>
</organism>
<dbReference type="Proteomes" id="UP000095767">
    <property type="component" value="Unassembled WGS sequence"/>
</dbReference>
<dbReference type="Gene3D" id="3.80.10.10">
    <property type="entry name" value="Ribonuclease Inhibitor"/>
    <property type="match status" value="1"/>
</dbReference>
<protein>
    <recommendedName>
        <fullName evidence="2">At1g61320/AtMIF1 LRR domain-containing protein</fullName>
    </recommendedName>
</protein>
<dbReference type="PANTHER" id="PTHR35545:SF28">
    <property type="entry name" value="OS07G0645701 PROTEIN"/>
    <property type="match status" value="1"/>
</dbReference>
<evidence type="ECO:0000313" key="3">
    <source>
        <dbReference type="EMBL" id="OEL31287.1"/>
    </source>
</evidence>
<gene>
    <name evidence="3" type="ORF">BAE44_0007694</name>
</gene>
<feature type="domain" description="At1g61320/AtMIF1 LRR" evidence="2">
    <location>
        <begin position="133"/>
        <end position="389"/>
    </location>
</feature>
<dbReference type="OrthoDB" id="812961at2759"/>